<sequence>MLLNSMESERLDSTLHSLIEALTIQIGYDSVTIISGTNTKKATRTFTKLGFERGRLPDDLFASMSAYYYNNKDYHALEEKYQSRFINWWEKDVFLIQAPIDLKLEWQNRIKDLVEKWAGVELENTSLYGLRRYEEGARLLTHVDRINTHAASVIINVAQGNVAKPWTIEVYDHADRLHEVVMEPGDIVYYESAKCLHSRNTPLQGEGAYYVNMFSHYRPVGDAEWYMRPNPEGTPEPLLDVGECRLEGSADEYSQGAVKCDNPAIGPHLSPSVPIATPATSGRDLFDWWKKVGEVSSEGTVGGNDRHEEL</sequence>
<organism evidence="1">
    <name type="scientific">Odontella aurita</name>
    <dbReference type="NCBI Taxonomy" id="265563"/>
    <lineage>
        <taxon>Eukaryota</taxon>
        <taxon>Sar</taxon>
        <taxon>Stramenopiles</taxon>
        <taxon>Ochrophyta</taxon>
        <taxon>Bacillariophyta</taxon>
        <taxon>Mediophyceae</taxon>
        <taxon>Biddulphiophycidae</taxon>
        <taxon>Eupodiscales</taxon>
        <taxon>Odontellaceae</taxon>
        <taxon>Odontella</taxon>
    </lineage>
</organism>
<name>A0A7S4JE14_9STRA</name>
<dbReference type="EMBL" id="HBKQ01038495">
    <property type="protein sequence ID" value="CAE2260667.1"/>
    <property type="molecule type" value="Transcribed_RNA"/>
</dbReference>
<dbReference type="AlphaFoldDB" id="A0A7S4JE14"/>
<reference evidence="1" key="1">
    <citation type="submission" date="2021-01" db="EMBL/GenBank/DDBJ databases">
        <authorList>
            <person name="Corre E."/>
            <person name="Pelletier E."/>
            <person name="Niang G."/>
            <person name="Scheremetjew M."/>
            <person name="Finn R."/>
            <person name="Kale V."/>
            <person name="Holt S."/>
            <person name="Cochrane G."/>
            <person name="Meng A."/>
            <person name="Brown T."/>
            <person name="Cohen L."/>
        </authorList>
    </citation>
    <scope>NUCLEOTIDE SEQUENCE</scope>
    <source>
        <strain evidence="1">Isolate 1302-5</strain>
    </source>
</reference>
<protein>
    <submittedName>
        <fullName evidence="1">Uncharacterized protein</fullName>
    </submittedName>
</protein>
<gene>
    <name evidence="1" type="ORF">OAUR00152_LOCUS26608</name>
</gene>
<evidence type="ECO:0000313" key="1">
    <source>
        <dbReference type="EMBL" id="CAE2260667.1"/>
    </source>
</evidence>
<accession>A0A7S4JE14</accession>
<proteinExistence type="predicted"/>